<keyword evidence="1" id="KW-1133">Transmembrane helix</keyword>
<protein>
    <submittedName>
        <fullName evidence="3">Thioredoxin</fullName>
    </submittedName>
</protein>
<evidence type="ECO:0000313" key="4">
    <source>
        <dbReference type="Proteomes" id="UP000199220"/>
    </source>
</evidence>
<dbReference type="SUPFAM" id="SSF52833">
    <property type="entry name" value="Thioredoxin-like"/>
    <property type="match status" value="1"/>
</dbReference>
<sequence length="149" mass="15761">MASVNPVADPLTRLTVVLLVLAVVAAAWIALDRRRRRPRAAHNASGVAAIAAAVPIPLDARHVVVQFSGPHCSACGPSERMWRSVVAEPDAFVTVDVTENLDLTRTFGVLSTPTSLVFDADGDLRTRLTGPPSAARAREALALAGSFDR</sequence>
<keyword evidence="1" id="KW-0472">Membrane</keyword>
<dbReference type="InterPro" id="IPR013766">
    <property type="entry name" value="Thioredoxin_domain"/>
</dbReference>
<dbReference type="Gene3D" id="3.40.30.10">
    <property type="entry name" value="Glutaredoxin"/>
    <property type="match status" value="1"/>
</dbReference>
<evidence type="ECO:0000256" key="1">
    <source>
        <dbReference type="SAM" id="Phobius"/>
    </source>
</evidence>
<proteinExistence type="predicted"/>
<reference evidence="4" key="1">
    <citation type="submission" date="2016-10" db="EMBL/GenBank/DDBJ databases">
        <authorList>
            <person name="Varghese N."/>
            <person name="Submissions S."/>
        </authorList>
    </citation>
    <scope>NUCLEOTIDE SEQUENCE [LARGE SCALE GENOMIC DNA]</scope>
    <source>
        <strain evidence="4">DSM 21368</strain>
    </source>
</reference>
<dbReference type="STRING" id="648782.SAMN04488554_1544"/>
<keyword evidence="1" id="KW-0812">Transmembrane</keyword>
<feature type="domain" description="Thioredoxin" evidence="2">
    <location>
        <begin position="60"/>
        <end position="132"/>
    </location>
</feature>
<feature type="transmembrane region" description="Helical" evidence="1">
    <location>
        <begin position="12"/>
        <end position="31"/>
    </location>
</feature>
<dbReference type="Pfam" id="PF00085">
    <property type="entry name" value="Thioredoxin"/>
    <property type="match status" value="1"/>
</dbReference>
<organism evidence="3 4">
    <name type="scientific">Ruania alba</name>
    <dbReference type="NCBI Taxonomy" id="648782"/>
    <lineage>
        <taxon>Bacteria</taxon>
        <taxon>Bacillati</taxon>
        <taxon>Actinomycetota</taxon>
        <taxon>Actinomycetes</taxon>
        <taxon>Micrococcales</taxon>
        <taxon>Ruaniaceae</taxon>
        <taxon>Ruania</taxon>
    </lineage>
</organism>
<gene>
    <name evidence="3" type="ORF">SAMN04488554_1544</name>
</gene>
<name>A0A1H5G715_9MICO</name>
<dbReference type="OrthoDB" id="1495530at2"/>
<evidence type="ECO:0000259" key="2">
    <source>
        <dbReference type="Pfam" id="PF00085"/>
    </source>
</evidence>
<keyword evidence="4" id="KW-1185">Reference proteome</keyword>
<dbReference type="AlphaFoldDB" id="A0A1H5G715"/>
<dbReference type="CDD" id="cd02947">
    <property type="entry name" value="TRX_family"/>
    <property type="match status" value="1"/>
</dbReference>
<accession>A0A1H5G715</accession>
<dbReference type="EMBL" id="FNTX01000001">
    <property type="protein sequence ID" value="SEE10858.1"/>
    <property type="molecule type" value="Genomic_DNA"/>
</dbReference>
<dbReference type="InterPro" id="IPR036249">
    <property type="entry name" value="Thioredoxin-like_sf"/>
</dbReference>
<evidence type="ECO:0000313" key="3">
    <source>
        <dbReference type="EMBL" id="SEE10858.1"/>
    </source>
</evidence>
<dbReference type="Proteomes" id="UP000199220">
    <property type="component" value="Unassembled WGS sequence"/>
</dbReference>